<dbReference type="PIRSF" id="PIRSF000722">
    <property type="entry name" value="Acetate_prop_kin"/>
    <property type="match status" value="1"/>
</dbReference>
<keyword evidence="3 9" id="KW-0808">Transferase</keyword>
<comment type="similarity">
    <text evidence="1 9 10">Belongs to the acetokinase family.</text>
</comment>
<comment type="function">
    <text evidence="9">Catalyzes the formation of acetyl phosphate from acetate and ATP. Can also catalyze the reverse reaction.</text>
</comment>
<gene>
    <name evidence="9" type="primary">ackA</name>
    <name evidence="11" type="ORF">SAMN05421779_101620</name>
</gene>
<evidence type="ECO:0000256" key="9">
    <source>
        <dbReference type="HAMAP-Rule" id="MF_00020"/>
    </source>
</evidence>
<feature type="binding site" evidence="9">
    <location>
        <position position="95"/>
    </location>
    <ligand>
        <name>substrate</name>
    </ligand>
</feature>
<keyword evidence="6 9" id="KW-0418">Kinase</keyword>
<dbReference type="Pfam" id="PF00871">
    <property type="entry name" value="Acetate_kinase"/>
    <property type="match status" value="1"/>
</dbReference>
<evidence type="ECO:0000256" key="5">
    <source>
        <dbReference type="ARBA" id="ARBA00022741"/>
    </source>
</evidence>
<evidence type="ECO:0000256" key="1">
    <source>
        <dbReference type="ARBA" id="ARBA00008748"/>
    </source>
</evidence>
<accession>A0A1N7IU78</accession>
<comment type="catalytic activity">
    <reaction evidence="9">
        <text>acetate + ATP = acetyl phosphate + ADP</text>
        <dbReference type="Rhea" id="RHEA:11352"/>
        <dbReference type="ChEBI" id="CHEBI:22191"/>
        <dbReference type="ChEBI" id="CHEBI:30089"/>
        <dbReference type="ChEBI" id="CHEBI:30616"/>
        <dbReference type="ChEBI" id="CHEBI:456216"/>
        <dbReference type="EC" id="2.7.2.1"/>
    </reaction>
</comment>
<sequence>MSNGILVINAGSSSSKFSVYVMDGGLHFVTKGQVEGIGVGIQPHFSAVNAAGETIADELWPSFEVGKRHSSLLRLLIDWIEGHLGDATLKAVGHRVVHGGQKFAAPAIVTPEVVSELKGLVALAPLHQPHNIGPIETLHDMHPELPQVACFDTAFHTTKRLEASLLGLPRKYLDAGVRRYGFHGLSYEYIASKLAEVAPQVAKGRVVIAHLGSGASMCGIKDGRSVDSSMGFTAVDGLMMGTRTGALDPGVVLHMVQSEGMDGKALEKLLYKDSGLLGVSGGLSNDMRVLLASDDPNAREAVDLFVYRIVKEIGALACALGGIDALVFTAGIGEHSAEVRKRVIEQVKWLGITLDPVANQNNALCVSTSDSSVSAWAIPTDEELMIARHTQRLVFGV</sequence>
<dbReference type="RefSeq" id="WP_076398692.1">
    <property type="nucleotide sequence ID" value="NZ_FTOA01000001.1"/>
</dbReference>
<keyword evidence="4 9" id="KW-0479">Metal-binding</keyword>
<keyword evidence="7 9" id="KW-0067">ATP-binding</keyword>
<comment type="subunit">
    <text evidence="9">Homodimer.</text>
</comment>
<dbReference type="InterPro" id="IPR043129">
    <property type="entry name" value="ATPase_NBD"/>
</dbReference>
<feature type="site" description="Transition state stabilizer" evidence="9">
    <location>
        <position position="243"/>
    </location>
</feature>
<feature type="site" description="Transition state stabilizer" evidence="9">
    <location>
        <position position="183"/>
    </location>
</feature>
<feature type="binding site" evidence="9">
    <location>
        <position position="16"/>
    </location>
    <ligand>
        <name>ATP</name>
        <dbReference type="ChEBI" id="CHEBI:30616"/>
    </ligand>
</feature>
<dbReference type="AlphaFoldDB" id="A0A1N7IU78"/>
<evidence type="ECO:0000313" key="11">
    <source>
        <dbReference type="EMBL" id="SIS40648.1"/>
    </source>
</evidence>
<dbReference type="PROSITE" id="PS01075">
    <property type="entry name" value="ACETATE_KINASE_1"/>
    <property type="match status" value="1"/>
</dbReference>
<dbReference type="GO" id="GO:0000287">
    <property type="term" value="F:magnesium ion binding"/>
    <property type="evidence" value="ECO:0007669"/>
    <property type="project" value="UniProtKB-UniRule"/>
</dbReference>
<evidence type="ECO:0000256" key="8">
    <source>
        <dbReference type="ARBA" id="ARBA00022842"/>
    </source>
</evidence>
<dbReference type="GO" id="GO:0005524">
    <property type="term" value="F:ATP binding"/>
    <property type="evidence" value="ECO:0007669"/>
    <property type="project" value="UniProtKB-KW"/>
</dbReference>
<dbReference type="PANTHER" id="PTHR21060:SF21">
    <property type="entry name" value="ACETATE KINASE"/>
    <property type="match status" value="1"/>
</dbReference>
<evidence type="ECO:0000313" key="12">
    <source>
        <dbReference type="Proteomes" id="UP000185678"/>
    </source>
</evidence>
<dbReference type="UniPathway" id="UPA00340">
    <property type="reaction ID" value="UER00458"/>
</dbReference>
<dbReference type="GO" id="GO:0008776">
    <property type="term" value="F:acetate kinase activity"/>
    <property type="evidence" value="ECO:0007669"/>
    <property type="project" value="UniProtKB-UniRule"/>
</dbReference>
<dbReference type="GO" id="GO:0006085">
    <property type="term" value="P:acetyl-CoA biosynthetic process"/>
    <property type="evidence" value="ECO:0007669"/>
    <property type="project" value="UniProtKB-UniRule"/>
</dbReference>
<feature type="binding site" evidence="9">
    <location>
        <begin position="210"/>
        <end position="214"/>
    </location>
    <ligand>
        <name>ATP</name>
        <dbReference type="ChEBI" id="CHEBI:30616"/>
    </ligand>
</feature>
<dbReference type="GO" id="GO:0006083">
    <property type="term" value="P:acetate metabolic process"/>
    <property type="evidence" value="ECO:0007669"/>
    <property type="project" value="TreeGrafter"/>
</dbReference>
<comment type="pathway">
    <text evidence="9">Metabolic intermediate biosynthesis; acetyl-CoA biosynthesis; acetyl-CoA from acetate: step 1/2.</text>
</comment>
<feature type="binding site" evidence="9">
    <location>
        <position position="9"/>
    </location>
    <ligand>
        <name>Mg(2+)</name>
        <dbReference type="ChEBI" id="CHEBI:18420"/>
    </ligand>
</feature>
<reference evidence="11 12" key="1">
    <citation type="submission" date="2017-01" db="EMBL/GenBank/DDBJ databases">
        <authorList>
            <person name="Mah S.A."/>
            <person name="Swanson W.J."/>
            <person name="Moy G.W."/>
            <person name="Vacquier V.D."/>
        </authorList>
    </citation>
    <scope>NUCLEOTIDE SEQUENCE [LARGE SCALE GENOMIC DNA]</scope>
    <source>
        <strain evidence="11 12">DSM 11589</strain>
    </source>
</reference>
<dbReference type="InterPro" id="IPR023865">
    <property type="entry name" value="Aliphatic_acid_kinase_CS"/>
</dbReference>
<name>A0A1N7IU78_9PROT</name>
<dbReference type="NCBIfam" id="TIGR00016">
    <property type="entry name" value="ackA"/>
    <property type="match status" value="1"/>
</dbReference>
<keyword evidence="5 9" id="KW-0547">Nucleotide-binding</keyword>
<dbReference type="GO" id="GO:0005829">
    <property type="term" value="C:cytosol"/>
    <property type="evidence" value="ECO:0007669"/>
    <property type="project" value="TreeGrafter"/>
</dbReference>
<evidence type="ECO:0000256" key="6">
    <source>
        <dbReference type="ARBA" id="ARBA00022777"/>
    </source>
</evidence>
<dbReference type="PANTHER" id="PTHR21060">
    <property type="entry name" value="ACETATE KINASE"/>
    <property type="match status" value="1"/>
</dbReference>
<comment type="subcellular location">
    <subcellularLocation>
        <location evidence="9">Cytoplasm</location>
    </subcellularLocation>
</comment>
<feature type="binding site" evidence="9">
    <location>
        <begin position="286"/>
        <end position="288"/>
    </location>
    <ligand>
        <name>ATP</name>
        <dbReference type="ChEBI" id="CHEBI:30616"/>
    </ligand>
</feature>
<feature type="binding site" evidence="9">
    <location>
        <begin position="331"/>
        <end position="335"/>
    </location>
    <ligand>
        <name>ATP</name>
        <dbReference type="ChEBI" id="CHEBI:30616"/>
    </ligand>
</feature>
<evidence type="ECO:0000256" key="7">
    <source>
        <dbReference type="ARBA" id="ARBA00022840"/>
    </source>
</evidence>
<dbReference type="PRINTS" id="PR00471">
    <property type="entry name" value="ACETATEKNASE"/>
</dbReference>
<keyword evidence="2 9" id="KW-0963">Cytoplasm</keyword>
<dbReference type="HAMAP" id="MF_00020">
    <property type="entry name" value="Acetate_kinase"/>
    <property type="match status" value="1"/>
</dbReference>
<dbReference type="EC" id="2.7.2.1" evidence="9"/>
<protein>
    <recommendedName>
        <fullName evidence="9">Acetate kinase</fullName>
        <ecNumber evidence="9">2.7.2.1</ecNumber>
    </recommendedName>
    <alternativeName>
        <fullName evidence="9">Acetokinase</fullName>
    </alternativeName>
</protein>
<feature type="active site" description="Proton donor/acceptor" evidence="9">
    <location>
        <position position="152"/>
    </location>
</feature>
<comment type="cofactor">
    <cofactor evidence="9">
        <name>Mg(2+)</name>
        <dbReference type="ChEBI" id="CHEBI:18420"/>
    </cofactor>
    <cofactor evidence="9">
        <name>Mn(2+)</name>
        <dbReference type="ChEBI" id="CHEBI:29035"/>
    </cofactor>
    <text evidence="9">Mg(2+). Can also accept Mn(2+).</text>
</comment>
<dbReference type="Proteomes" id="UP000185678">
    <property type="component" value="Unassembled WGS sequence"/>
</dbReference>
<dbReference type="InterPro" id="IPR004372">
    <property type="entry name" value="Ac/propionate_kinase"/>
</dbReference>
<dbReference type="Gene3D" id="3.30.420.40">
    <property type="match status" value="2"/>
</dbReference>
<dbReference type="STRING" id="80876.SAMN05421779_101620"/>
<dbReference type="SUPFAM" id="SSF53067">
    <property type="entry name" value="Actin-like ATPase domain"/>
    <property type="match status" value="2"/>
</dbReference>
<dbReference type="InterPro" id="IPR000890">
    <property type="entry name" value="Aliphatic_acid_kin_short-chain"/>
</dbReference>
<keyword evidence="12" id="KW-1185">Reference proteome</keyword>
<dbReference type="OrthoDB" id="9802453at2"/>
<evidence type="ECO:0000256" key="3">
    <source>
        <dbReference type="ARBA" id="ARBA00022679"/>
    </source>
</evidence>
<dbReference type="EMBL" id="FTOA01000001">
    <property type="protein sequence ID" value="SIS40648.1"/>
    <property type="molecule type" value="Genomic_DNA"/>
</dbReference>
<proteinExistence type="inferred from homology"/>
<feature type="binding site" evidence="9">
    <location>
        <position position="382"/>
    </location>
    <ligand>
        <name>Mg(2+)</name>
        <dbReference type="ChEBI" id="CHEBI:18420"/>
    </ligand>
</feature>
<organism evidence="11 12">
    <name type="scientific">Insolitispirillum peregrinum</name>
    <dbReference type="NCBI Taxonomy" id="80876"/>
    <lineage>
        <taxon>Bacteria</taxon>
        <taxon>Pseudomonadati</taxon>
        <taxon>Pseudomonadota</taxon>
        <taxon>Alphaproteobacteria</taxon>
        <taxon>Rhodospirillales</taxon>
        <taxon>Novispirillaceae</taxon>
        <taxon>Insolitispirillum</taxon>
    </lineage>
</organism>
<evidence type="ECO:0000256" key="4">
    <source>
        <dbReference type="ARBA" id="ARBA00022723"/>
    </source>
</evidence>
<keyword evidence="8 9" id="KW-0460">Magnesium</keyword>
<evidence type="ECO:0000256" key="10">
    <source>
        <dbReference type="RuleBase" id="RU003835"/>
    </source>
</evidence>
<evidence type="ECO:0000256" key="2">
    <source>
        <dbReference type="ARBA" id="ARBA00022490"/>
    </source>
</evidence>